<accession>A0ABR3GUB1</accession>
<keyword evidence="3" id="KW-1185">Reference proteome</keyword>
<sequence length="143" mass="15716">MDSRFSSVNFFTPFSSNPFPTPYHARSSSVPSPMSPMMNYGSQSQDEEWKRESLIKEYPPSWPEERFRPISLSLGSTARTAAVDASGVDDSTGNMGRRYSSRFFSPTGAYLIVGERVGGNEENEGWGGAGLGETKVRRTGSID</sequence>
<comment type="caution">
    <text evidence="2">The sequence shown here is derived from an EMBL/GenBank/DDBJ whole genome shotgun (WGS) entry which is preliminary data.</text>
</comment>
<reference evidence="2 3" key="1">
    <citation type="submission" date="2024-02" db="EMBL/GenBank/DDBJ databases">
        <title>Discinaceae phylogenomics.</title>
        <authorList>
            <person name="Dirks A.C."/>
            <person name="James T.Y."/>
        </authorList>
    </citation>
    <scope>NUCLEOTIDE SEQUENCE [LARGE SCALE GENOMIC DNA]</scope>
    <source>
        <strain evidence="2 3">ACD0624</strain>
    </source>
</reference>
<feature type="region of interest" description="Disordered" evidence="1">
    <location>
        <begin position="119"/>
        <end position="143"/>
    </location>
</feature>
<proteinExistence type="predicted"/>
<dbReference type="EMBL" id="JBBBZM010000010">
    <property type="protein sequence ID" value="KAL0639530.1"/>
    <property type="molecule type" value="Genomic_DNA"/>
</dbReference>
<feature type="region of interest" description="Disordered" evidence="1">
    <location>
        <begin position="22"/>
        <end position="52"/>
    </location>
</feature>
<evidence type="ECO:0000313" key="2">
    <source>
        <dbReference type="EMBL" id="KAL0639530.1"/>
    </source>
</evidence>
<feature type="compositionally biased region" description="Low complexity" evidence="1">
    <location>
        <begin position="27"/>
        <end position="38"/>
    </location>
</feature>
<gene>
    <name evidence="2" type="ORF">Q9L58_001356</name>
</gene>
<organism evidence="2 3">
    <name type="scientific">Discina gigas</name>
    <dbReference type="NCBI Taxonomy" id="1032678"/>
    <lineage>
        <taxon>Eukaryota</taxon>
        <taxon>Fungi</taxon>
        <taxon>Dikarya</taxon>
        <taxon>Ascomycota</taxon>
        <taxon>Pezizomycotina</taxon>
        <taxon>Pezizomycetes</taxon>
        <taxon>Pezizales</taxon>
        <taxon>Discinaceae</taxon>
        <taxon>Discina</taxon>
    </lineage>
</organism>
<evidence type="ECO:0000313" key="3">
    <source>
        <dbReference type="Proteomes" id="UP001447188"/>
    </source>
</evidence>
<protein>
    <submittedName>
        <fullName evidence="2">Uncharacterized protein</fullName>
    </submittedName>
</protein>
<name>A0ABR3GUB1_9PEZI</name>
<evidence type="ECO:0000256" key="1">
    <source>
        <dbReference type="SAM" id="MobiDB-lite"/>
    </source>
</evidence>
<dbReference type="Proteomes" id="UP001447188">
    <property type="component" value="Unassembled WGS sequence"/>
</dbReference>